<sequence length="139" mass="15604">MSQSEITSVIQSERFEHKICGMTSVLVQLLRSNASATTSSAQQQDAFFQPLISKLNHLLQSHFGNDTTMNVGFAFGNVAKTLYAHNVNLNENDVCVCLIMDSQLDIDCKMVTAVRKNSSLVSSNEKSMIWRLLYKYSFQ</sequence>
<dbReference type="GeneID" id="68099245"/>
<reference evidence="1 2" key="1">
    <citation type="journal article" date="2018" name="BMC Genomics">
        <title>The genome of Naegleria lovaniensis, the basis for a comparative approach to unravel pathogenicity factors of the human pathogenic amoeba N. fowleri.</title>
        <authorList>
            <person name="Liechti N."/>
            <person name="Schurch N."/>
            <person name="Bruggmann R."/>
            <person name="Wittwer M."/>
        </authorList>
    </citation>
    <scope>NUCLEOTIDE SEQUENCE [LARGE SCALE GENOMIC DNA]</scope>
    <source>
        <strain evidence="1 2">ATCC 30569</strain>
    </source>
</reference>
<evidence type="ECO:0000313" key="1">
    <source>
        <dbReference type="EMBL" id="KAG2393260.1"/>
    </source>
</evidence>
<dbReference type="AlphaFoldDB" id="A0AA88GYE3"/>
<gene>
    <name evidence="1" type="ORF">C9374_006791</name>
</gene>
<dbReference type="RefSeq" id="XP_044555154.1">
    <property type="nucleotide sequence ID" value="XM_044696690.1"/>
</dbReference>
<evidence type="ECO:0000313" key="2">
    <source>
        <dbReference type="Proteomes" id="UP000816034"/>
    </source>
</evidence>
<accession>A0AA88GYE3</accession>
<dbReference type="Proteomes" id="UP000816034">
    <property type="component" value="Unassembled WGS sequence"/>
</dbReference>
<dbReference type="EMBL" id="PYSW02000002">
    <property type="protein sequence ID" value="KAG2393260.1"/>
    <property type="molecule type" value="Genomic_DNA"/>
</dbReference>
<proteinExistence type="predicted"/>
<comment type="caution">
    <text evidence="1">The sequence shown here is derived from an EMBL/GenBank/DDBJ whole genome shotgun (WGS) entry which is preliminary data.</text>
</comment>
<organism evidence="1 2">
    <name type="scientific">Naegleria lovaniensis</name>
    <name type="common">Amoeba</name>
    <dbReference type="NCBI Taxonomy" id="51637"/>
    <lineage>
        <taxon>Eukaryota</taxon>
        <taxon>Discoba</taxon>
        <taxon>Heterolobosea</taxon>
        <taxon>Tetramitia</taxon>
        <taxon>Eutetramitia</taxon>
        <taxon>Vahlkampfiidae</taxon>
        <taxon>Naegleria</taxon>
    </lineage>
</organism>
<protein>
    <submittedName>
        <fullName evidence="1">Uncharacterized protein</fullName>
    </submittedName>
</protein>
<keyword evidence="2" id="KW-1185">Reference proteome</keyword>
<name>A0AA88GYE3_NAELO</name>